<reference evidence="1 2" key="1">
    <citation type="submission" date="2015-09" db="EMBL/GenBank/DDBJ databases">
        <title>Genome announcement of multiple Pseudomonas syringae strains.</title>
        <authorList>
            <person name="Thakur S."/>
            <person name="Wang P.W."/>
            <person name="Gong Y."/>
            <person name="Weir B.S."/>
            <person name="Guttman D.S."/>
        </authorList>
    </citation>
    <scope>NUCLEOTIDE SEQUENCE [LARGE SCALE GENOMIC DNA]</scope>
    <source>
        <strain evidence="1 2">ICMP3507</strain>
    </source>
</reference>
<sequence>MYCTINARIDFQDRMNTLQEPPSCLPFTADGWPVISHSPGRPFDSNAGLPSLSCCNGPDMPVHGRKAPLRMAIHCSAWPAVANDEFSRHFSREAA</sequence>
<dbReference type="AlphaFoldDB" id="A0A0P9XTM6"/>
<name>A0A0P9XTM6_PSEAV</name>
<proteinExistence type="predicted"/>
<evidence type="ECO:0000313" key="2">
    <source>
        <dbReference type="Proteomes" id="UP000050265"/>
    </source>
</evidence>
<evidence type="ECO:0000313" key="1">
    <source>
        <dbReference type="EMBL" id="KPX68092.1"/>
    </source>
</evidence>
<organism evidence="1 2">
    <name type="scientific">Pseudomonas amygdali pv. lachrymans</name>
    <name type="common">Pseudomonas syringae pv. lachrymans</name>
    <dbReference type="NCBI Taxonomy" id="53707"/>
    <lineage>
        <taxon>Bacteria</taxon>
        <taxon>Pseudomonadati</taxon>
        <taxon>Pseudomonadota</taxon>
        <taxon>Gammaproteobacteria</taxon>
        <taxon>Pseudomonadales</taxon>
        <taxon>Pseudomonadaceae</taxon>
        <taxon>Pseudomonas</taxon>
        <taxon>Pseudomonas amygdali</taxon>
    </lineage>
</organism>
<gene>
    <name evidence="1" type="ORF">ALO35_03129</name>
</gene>
<dbReference type="EMBL" id="LJQP01000243">
    <property type="protein sequence ID" value="KPX68092.1"/>
    <property type="molecule type" value="Genomic_DNA"/>
</dbReference>
<comment type="caution">
    <text evidence="1">The sequence shown here is derived from an EMBL/GenBank/DDBJ whole genome shotgun (WGS) entry which is preliminary data.</text>
</comment>
<dbReference type="Proteomes" id="UP000050265">
    <property type="component" value="Unassembled WGS sequence"/>
</dbReference>
<dbReference type="PATRIC" id="fig|53707.9.peg.4598"/>
<accession>A0A0P9XTM6</accession>
<protein>
    <submittedName>
        <fullName evidence="1">Uncharacterized protein</fullName>
    </submittedName>
</protein>